<dbReference type="AlphaFoldDB" id="A0A0K1PZW7"/>
<dbReference type="KEGG" id="llu:AKJ09_05590"/>
<name>A0A0K1PZW7_9BACT</name>
<sequence length="56" mass="6202">MRSRAARLRFPRSSPRVVLVERRRRFYPAVAESAEAVSTGAVARGSAEWRAASNGK</sequence>
<evidence type="ECO:0000313" key="2">
    <source>
        <dbReference type="Proteomes" id="UP000064967"/>
    </source>
</evidence>
<evidence type="ECO:0000313" key="1">
    <source>
        <dbReference type="EMBL" id="AKU98926.1"/>
    </source>
</evidence>
<proteinExistence type="predicted"/>
<protein>
    <submittedName>
        <fullName evidence="1">Uncharacterized protein</fullName>
    </submittedName>
</protein>
<dbReference type="STRING" id="1391654.AKJ09_05590"/>
<accession>A0A0K1PZW7</accession>
<gene>
    <name evidence="1" type="ORF">AKJ09_05590</name>
</gene>
<dbReference type="Proteomes" id="UP000064967">
    <property type="component" value="Chromosome"/>
</dbReference>
<organism evidence="1 2">
    <name type="scientific">Labilithrix luteola</name>
    <dbReference type="NCBI Taxonomy" id="1391654"/>
    <lineage>
        <taxon>Bacteria</taxon>
        <taxon>Pseudomonadati</taxon>
        <taxon>Myxococcota</taxon>
        <taxon>Polyangia</taxon>
        <taxon>Polyangiales</taxon>
        <taxon>Labilitrichaceae</taxon>
        <taxon>Labilithrix</taxon>
    </lineage>
</organism>
<dbReference type="EMBL" id="CP012333">
    <property type="protein sequence ID" value="AKU98926.1"/>
    <property type="molecule type" value="Genomic_DNA"/>
</dbReference>
<keyword evidence="2" id="KW-1185">Reference proteome</keyword>
<reference evidence="1 2" key="1">
    <citation type="submission" date="2015-08" db="EMBL/GenBank/DDBJ databases">
        <authorList>
            <person name="Babu N.S."/>
            <person name="Beckwith C.J."/>
            <person name="Beseler K.G."/>
            <person name="Brison A."/>
            <person name="Carone J.V."/>
            <person name="Caskin T.P."/>
            <person name="Diamond M."/>
            <person name="Durham M.E."/>
            <person name="Foxe J.M."/>
            <person name="Go M."/>
            <person name="Henderson B.A."/>
            <person name="Jones I.B."/>
            <person name="McGettigan J.A."/>
            <person name="Micheletti S.J."/>
            <person name="Nasrallah M.E."/>
            <person name="Ortiz D."/>
            <person name="Piller C.R."/>
            <person name="Privatt S.R."/>
            <person name="Schneider S.L."/>
            <person name="Sharp S."/>
            <person name="Smith T.C."/>
            <person name="Stanton J.D."/>
            <person name="Ullery H.E."/>
            <person name="Wilson R.J."/>
            <person name="Serrano M.G."/>
            <person name="Buck G."/>
            <person name="Lee V."/>
            <person name="Wang Y."/>
            <person name="Carvalho R."/>
            <person name="Voegtly L."/>
            <person name="Shi R."/>
            <person name="Duckworth R."/>
            <person name="Johnson A."/>
            <person name="Loviza R."/>
            <person name="Walstead R."/>
            <person name="Shah Z."/>
            <person name="Kiflezghi M."/>
            <person name="Wade K."/>
            <person name="Ball S.L."/>
            <person name="Bradley K.W."/>
            <person name="Asai D.J."/>
            <person name="Bowman C.A."/>
            <person name="Russell D.A."/>
            <person name="Pope W.H."/>
            <person name="Jacobs-Sera D."/>
            <person name="Hendrix R.W."/>
            <person name="Hatfull G.F."/>
        </authorList>
    </citation>
    <scope>NUCLEOTIDE SEQUENCE [LARGE SCALE GENOMIC DNA]</scope>
    <source>
        <strain evidence="1 2">DSM 27648</strain>
    </source>
</reference>